<dbReference type="Proteomes" id="UP000295689">
    <property type="component" value="Unassembled WGS sequence"/>
</dbReference>
<dbReference type="EMBL" id="SLVV01000011">
    <property type="protein sequence ID" value="TCN22344.1"/>
    <property type="molecule type" value="Genomic_DNA"/>
</dbReference>
<protein>
    <submittedName>
        <fullName evidence="1">Uncharacterized protein</fullName>
    </submittedName>
</protein>
<name>A0A4R2B9S8_9BACI</name>
<keyword evidence="2" id="KW-1185">Reference proteome</keyword>
<gene>
    <name evidence="1" type="ORF">EV146_111184</name>
</gene>
<evidence type="ECO:0000313" key="2">
    <source>
        <dbReference type="Proteomes" id="UP000295689"/>
    </source>
</evidence>
<comment type="caution">
    <text evidence="1">The sequence shown here is derived from an EMBL/GenBank/DDBJ whole genome shotgun (WGS) entry which is preliminary data.</text>
</comment>
<proteinExistence type="predicted"/>
<reference evidence="1 2" key="1">
    <citation type="journal article" date="2015" name="Stand. Genomic Sci.">
        <title>Genomic Encyclopedia of Bacterial and Archaeal Type Strains, Phase III: the genomes of soil and plant-associated and newly described type strains.</title>
        <authorList>
            <person name="Whitman W.B."/>
            <person name="Woyke T."/>
            <person name="Klenk H.P."/>
            <person name="Zhou Y."/>
            <person name="Lilburn T.G."/>
            <person name="Beck B.J."/>
            <person name="De Vos P."/>
            <person name="Vandamme P."/>
            <person name="Eisen J.A."/>
            <person name="Garrity G."/>
            <person name="Hugenholtz P."/>
            <person name="Kyrpides N.C."/>
        </authorList>
    </citation>
    <scope>NUCLEOTIDE SEQUENCE [LARGE SCALE GENOMIC DNA]</scope>
    <source>
        <strain evidence="1 2">CV53</strain>
    </source>
</reference>
<evidence type="ECO:0000313" key="1">
    <source>
        <dbReference type="EMBL" id="TCN22344.1"/>
    </source>
</evidence>
<accession>A0A4R2B9S8</accession>
<organism evidence="1 2">
    <name type="scientific">Mesobacillus foraminis</name>
    <dbReference type="NCBI Taxonomy" id="279826"/>
    <lineage>
        <taxon>Bacteria</taxon>
        <taxon>Bacillati</taxon>
        <taxon>Bacillota</taxon>
        <taxon>Bacilli</taxon>
        <taxon>Bacillales</taxon>
        <taxon>Bacillaceae</taxon>
        <taxon>Mesobacillus</taxon>
    </lineage>
</organism>
<dbReference type="AlphaFoldDB" id="A0A4R2B9S8"/>
<sequence length="57" mass="6555">MLWECCPIELFPKMQITLKLGTASLFPALKVEVNAEAYIHCTVFSKQTSFWQVMMAE</sequence>